<comment type="caution">
    <text evidence="2">The sequence shown here is derived from an EMBL/GenBank/DDBJ whole genome shotgun (WGS) entry which is preliminary data.</text>
</comment>
<accession>A0A1X2IKM3</accession>
<feature type="compositionally biased region" description="Polar residues" evidence="1">
    <location>
        <begin position="395"/>
        <end position="407"/>
    </location>
</feature>
<evidence type="ECO:0000256" key="1">
    <source>
        <dbReference type="SAM" id="MobiDB-lite"/>
    </source>
</evidence>
<gene>
    <name evidence="2" type="ORF">BCR42DRAFT_450613</name>
</gene>
<organism evidence="2 3">
    <name type="scientific">Absidia repens</name>
    <dbReference type="NCBI Taxonomy" id="90262"/>
    <lineage>
        <taxon>Eukaryota</taxon>
        <taxon>Fungi</taxon>
        <taxon>Fungi incertae sedis</taxon>
        <taxon>Mucoromycota</taxon>
        <taxon>Mucoromycotina</taxon>
        <taxon>Mucoromycetes</taxon>
        <taxon>Mucorales</taxon>
        <taxon>Cunninghamellaceae</taxon>
        <taxon>Absidia</taxon>
    </lineage>
</organism>
<proteinExistence type="predicted"/>
<feature type="region of interest" description="Disordered" evidence="1">
    <location>
        <begin position="389"/>
        <end position="421"/>
    </location>
</feature>
<name>A0A1X2IKM3_9FUNG</name>
<dbReference type="EMBL" id="MCGE01000009">
    <property type="protein sequence ID" value="ORZ18096.1"/>
    <property type="molecule type" value="Genomic_DNA"/>
</dbReference>
<evidence type="ECO:0000313" key="3">
    <source>
        <dbReference type="Proteomes" id="UP000193560"/>
    </source>
</evidence>
<evidence type="ECO:0000313" key="2">
    <source>
        <dbReference type="EMBL" id="ORZ18096.1"/>
    </source>
</evidence>
<reference evidence="2 3" key="1">
    <citation type="submission" date="2016-07" db="EMBL/GenBank/DDBJ databases">
        <title>Pervasive Adenine N6-methylation of Active Genes in Fungi.</title>
        <authorList>
            <consortium name="DOE Joint Genome Institute"/>
            <person name="Mondo S.J."/>
            <person name="Dannebaum R.O."/>
            <person name="Kuo R.C."/>
            <person name="Labutti K."/>
            <person name="Haridas S."/>
            <person name="Kuo A."/>
            <person name="Salamov A."/>
            <person name="Ahrendt S.R."/>
            <person name="Lipzen A."/>
            <person name="Sullivan W."/>
            <person name="Andreopoulos W.B."/>
            <person name="Clum A."/>
            <person name="Lindquist E."/>
            <person name="Daum C."/>
            <person name="Ramamoorthy G.K."/>
            <person name="Gryganskyi A."/>
            <person name="Culley D."/>
            <person name="Magnuson J.K."/>
            <person name="James T.Y."/>
            <person name="O'Malley M.A."/>
            <person name="Stajich J.E."/>
            <person name="Spatafora J.W."/>
            <person name="Visel A."/>
            <person name="Grigoriev I.V."/>
        </authorList>
    </citation>
    <scope>NUCLEOTIDE SEQUENCE [LARGE SCALE GENOMIC DNA]</scope>
    <source>
        <strain evidence="2 3">NRRL 1336</strain>
    </source>
</reference>
<dbReference type="Proteomes" id="UP000193560">
    <property type="component" value="Unassembled WGS sequence"/>
</dbReference>
<dbReference type="AlphaFoldDB" id="A0A1X2IKM3"/>
<keyword evidence="3" id="KW-1185">Reference proteome</keyword>
<protein>
    <submittedName>
        <fullName evidence="2">Uncharacterized protein</fullName>
    </submittedName>
</protein>
<feature type="compositionally biased region" description="Low complexity" evidence="1">
    <location>
        <begin position="408"/>
        <end position="421"/>
    </location>
</feature>
<sequence>MTITTTIMENDIQQKNLIQQATTRLRRLQLEEQLSDMMAGLENIQTQSKCLYDQLSHAMSTTQRLQDFDIGQQHQQMELLEIQCKLYQKVMLHQGFPSTIKSDHAMEIDTMNDNHDAASMSRHSSFSMVPSLFSSRSISSNNNSSISEFTDMDSDHSNADEICSTGGDLCATAASEPEKKPPMSDQQLHRYHRRLRVKYHRQRYQYRQQHMNKPDDQDSVLADLAIASAASVSSLPRQQLNLQQTAIAMHPLDTMETSPPTSILSSPPSPSPCSPCYRPSLPAYNYQYDDNANVSFSYYGTRMMDDNTSDFDFSDDISNIGSYRYGHPPIPNDDTVANGLLDQMDAIVKDLNDFDDCDESFFQDMAFLLDQPVQSSEIDLASPTRRHRLRDTSMDLPSSSVGSTINLSSESTRGSSSSPISSTSPYIDHLCHSGMKWCRFLSVLSASYVVSLLKGPDDLLLD</sequence>